<evidence type="ECO:0000256" key="1">
    <source>
        <dbReference type="ARBA" id="ARBA00006328"/>
    </source>
</evidence>
<dbReference type="PANTHER" id="PTHR42748">
    <property type="entry name" value="NITROGEN METABOLITE REPRESSION PROTEIN NMRA FAMILY MEMBER"/>
    <property type="match status" value="1"/>
</dbReference>
<evidence type="ECO:0000313" key="5">
    <source>
        <dbReference type="Proteomes" id="UP000799441"/>
    </source>
</evidence>
<dbReference type="Proteomes" id="UP000799441">
    <property type="component" value="Unassembled WGS sequence"/>
</dbReference>
<organism evidence="4 5">
    <name type="scientific">Polychaeton citri CBS 116435</name>
    <dbReference type="NCBI Taxonomy" id="1314669"/>
    <lineage>
        <taxon>Eukaryota</taxon>
        <taxon>Fungi</taxon>
        <taxon>Dikarya</taxon>
        <taxon>Ascomycota</taxon>
        <taxon>Pezizomycotina</taxon>
        <taxon>Dothideomycetes</taxon>
        <taxon>Dothideomycetidae</taxon>
        <taxon>Capnodiales</taxon>
        <taxon>Capnodiaceae</taxon>
        <taxon>Polychaeton</taxon>
    </lineage>
</organism>
<dbReference type="SUPFAM" id="SSF51735">
    <property type="entry name" value="NAD(P)-binding Rossmann-fold domains"/>
    <property type="match status" value="1"/>
</dbReference>
<evidence type="ECO:0000313" key="4">
    <source>
        <dbReference type="EMBL" id="KAF2724742.1"/>
    </source>
</evidence>
<dbReference type="InterPro" id="IPR051164">
    <property type="entry name" value="NmrA-like_oxidored"/>
</dbReference>
<evidence type="ECO:0000259" key="3">
    <source>
        <dbReference type="Pfam" id="PF05368"/>
    </source>
</evidence>
<keyword evidence="5" id="KW-1185">Reference proteome</keyword>
<dbReference type="GO" id="GO:0005634">
    <property type="term" value="C:nucleus"/>
    <property type="evidence" value="ECO:0007669"/>
    <property type="project" value="TreeGrafter"/>
</dbReference>
<dbReference type="EMBL" id="MU003770">
    <property type="protein sequence ID" value="KAF2724742.1"/>
    <property type="molecule type" value="Genomic_DNA"/>
</dbReference>
<feature type="domain" description="NmrA-like" evidence="3">
    <location>
        <begin position="3"/>
        <end position="296"/>
    </location>
</feature>
<protein>
    <submittedName>
        <fullName evidence="4">NAD(P)-binding protein</fullName>
    </submittedName>
</protein>
<comment type="caution">
    <text evidence="4">The sequence shown here is derived from an EMBL/GenBank/DDBJ whole genome shotgun (WGS) entry which is preliminary data.</text>
</comment>
<gene>
    <name evidence="4" type="ORF">K431DRAFT_261890</name>
</gene>
<reference evidence="4" key="1">
    <citation type="journal article" date="2020" name="Stud. Mycol.">
        <title>101 Dothideomycetes genomes: a test case for predicting lifestyles and emergence of pathogens.</title>
        <authorList>
            <person name="Haridas S."/>
            <person name="Albert R."/>
            <person name="Binder M."/>
            <person name="Bloem J."/>
            <person name="Labutti K."/>
            <person name="Salamov A."/>
            <person name="Andreopoulos B."/>
            <person name="Baker S."/>
            <person name="Barry K."/>
            <person name="Bills G."/>
            <person name="Bluhm B."/>
            <person name="Cannon C."/>
            <person name="Castanera R."/>
            <person name="Culley D."/>
            <person name="Daum C."/>
            <person name="Ezra D."/>
            <person name="Gonzalez J."/>
            <person name="Henrissat B."/>
            <person name="Kuo A."/>
            <person name="Liang C."/>
            <person name="Lipzen A."/>
            <person name="Lutzoni F."/>
            <person name="Magnuson J."/>
            <person name="Mondo S."/>
            <person name="Nolan M."/>
            <person name="Ohm R."/>
            <person name="Pangilinan J."/>
            <person name="Park H.-J."/>
            <person name="Ramirez L."/>
            <person name="Alfaro M."/>
            <person name="Sun H."/>
            <person name="Tritt A."/>
            <person name="Yoshinaga Y."/>
            <person name="Zwiers L.-H."/>
            <person name="Turgeon B."/>
            <person name="Goodwin S."/>
            <person name="Spatafora J."/>
            <person name="Crous P."/>
            <person name="Grigoriev I."/>
        </authorList>
    </citation>
    <scope>NUCLEOTIDE SEQUENCE</scope>
    <source>
        <strain evidence="4">CBS 116435</strain>
    </source>
</reference>
<dbReference type="AlphaFoldDB" id="A0A9P4QCJ4"/>
<dbReference type="InterPro" id="IPR036291">
    <property type="entry name" value="NAD(P)-bd_dom_sf"/>
</dbReference>
<evidence type="ECO:0000256" key="2">
    <source>
        <dbReference type="ARBA" id="ARBA00022857"/>
    </source>
</evidence>
<keyword evidence="2" id="KW-0521">NADP</keyword>
<dbReference type="Gene3D" id="3.90.25.10">
    <property type="entry name" value="UDP-galactose 4-epimerase, domain 1"/>
    <property type="match status" value="1"/>
</dbReference>
<proteinExistence type="inferred from homology"/>
<dbReference type="Gene3D" id="3.40.50.720">
    <property type="entry name" value="NAD(P)-binding Rossmann-like Domain"/>
    <property type="match status" value="1"/>
</dbReference>
<dbReference type="InterPro" id="IPR008030">
    <property type="entry name" value="NmrA-like"/>
</dbReference>
<dbReference type="OrthoDB" id="3358371at2759"/>
<comment type="similarity">
    <text evidence="1">Belongs to the NmrA-type oxidoreductase family.</text>
</comment>
<sequence>MTDQLLVVLGATGNQGNAVLQHFATSNLKHAFQLRGVTRDVNSKKSQQLRDLGVHMVKADLDDRASLSHAFEGATHIFATTDSNRLIFQAIDQPAILKEGQTPRSYARDIELIHGQNIADAASKITNLKRLVWSSLASPNKWSNGRYTKVSMWDTKEEIAEILASKAELQEKVSVILVGFFATNALKVPQLYGPLRQSDGTYELALPMSGDVPIPLIDLDADLGRLVNALFQTDPGTALLGTTETVSWAQWLDLWAQHNKVTAKYRRATPDEYAAKIEGISDAVLEEFAFVEEYGFTGGNPHVVDPDELRNRGVTLERSSLKSHIENHDWTSTL</sequence>
<accession>A0A9P4QCJ4</accession>
<dbReference type="Pfam" id="PF05368">
    <property type="entry name" value="NmrA"/>
    <property type="match status" value="1"/>
</dbReference>
<name>A0A9P4QCJ4_9PEZI</name>
<dbReference type="PANTHER" id="PTHR42748:SF26">
    <property type="entry name" value="NMRA-LIKE DOMAIN-CONTAINING PROTEIN"/>
    <property type="match status" value="1"/>
</dbReference>